<dbReference type="PROSITE" id="PS51826">
    <property type="entry name" value="PSBD"/>
    <property type="match status" value="1"/>
</dbReference>
<evidence type="ECO:0000256" key="3">
    <source>
        <dbReference type="ARBA" id="ARBA00011484"/>
    </source>
</evidence>
<dbReference type="PANTHER" id="PTHR43178:SF5">
    <property type="entry name" value="LIPOAMIDE ACYLTRANSFERASE COMPONENT OF BRANCHED-CHAIN ALPHA-KETO ACID DEHYDROGENASE COMPLEX, MITOCHONDRIAL"/>
    <property type="match status" value="1"/>
</dbReference>
<dbReference type="SUPFAM" id="SSF52777">
    <property type="entry name" value="CoA-dependent acyltransferases"/>
    <property type="match status" value="1"/>
</dbReference>
<dbReference type="InterPro" id="IPR036625">
    <property type="entry name" value="E3-bd_dom_sf"/>
</dbReference>
<dbReference type="Pfam" id="PF00198">
    <property type="entry name" value="2-oxoacid_dh"/>
    <property type="match status" value="1"/>
</dbReference>
<dbReference type="SUPFAM" id="SSF47005">
    <property type="entry name" value="Peripheral subunit-binding domain of 2-oxo acid dehydrogenase complex"/>
    <property type="match status" value="1"/>
</dbReference>
<reference evidence="11" key="1">
    <citation type="journal article" date="2019" name="Int. J. Syst. Evol. Microbiol.">
        <title>The Global Catalogue of Microorganisms (GCM) 10K type strain sequencing project: providing services to taxonomists for standard genome sequencing and annotation.</title>
        <authorList>
            <consortium name="The Broad Institute Genomics Platform"/>
            <consortium name="The Broad Institute Genome Sequencing Center for Infectious Disease"/>
            <person name="Wu L."/>
            <person name="Ma J."/>
        </authorList>
    </citation>
    <scope>NUCLEOTIDE SEQUENCE [LARGE SCALE GENOMIC DNA]</scope>
    <source>
        <strain evidence="11">YJ-61-S</strain>
    </source>
</reference>
<dbReference type="EC" id="2.3.1.-" evidence="7"/>
<feature type="domain" description="Peripheral subunit-binding (PSBD)" evidence="9">
    <location>
        <begin position="131"/>
        <end position="171"/>
    </location>
</feature>
<keyword evidence="6 7" id="KW-0012">Acyltransferase</keyword>
<dbReference type="InterPro" id="IPR050743">
    <property type="entry name" value="2-oxoacid_DH_E2_comp"/>
</dbReference>
<dbReference type="InterPro" id="IPR004167">
    <property type="entry name" value="PSBD"/>
</dbReference>
<dbReference type="Pfam" id="PF02817">
    <property type="entry name" value="E3_binding"/>
    <property type="match status" value="1"/>
</dbReference>
<evidence type="ECO:0000256" key="6">
    <source>
        <dbReference type="ARBA" id="ARBA00023315"/>
    </source>
</evidence>
<dbReference type="Gene3D" id="2.40.50.100">
    <property type="match status" value="1"/>
</dbReference>
<evidence type="ECO:0000256" key="4">
    <source>
        <dbReference type="ARBA" id="ARBA00022679"/>
    </source>
</evidence>
<dbReference type="GO" id="GO:0016746">
    <property type="term" value="F:acyltransferase activity"/>
    <property type="evidence" value="ECO:0007669"/>
    <property type="project" value="UniProtKB-KW"/>
</dbReference>
<dbReference type="InterPro" id="IPR011053">
    <property type="entry name" value="Single_hybrid_motif"/>
</dbReference>
<dbReference type="PROSITE" id="PS00189">
    <property type="entry name" value="LIPOYL"/>
    <property type="match status" value="1"/>
</dbReference>
<accession>A0ABV9HVQ2</accession>
<evidence type="ECO:0000259" key="8">
    <source>
        <dbReference type="PROSITE" id="PS50968"/>
    </source>
</evidence>
<feature type="domain" description="Lipoyl-binding" evidence="8">
    <location>
        <begin position="3"/>
        <end position="78"/>
    </location>
</feature>
<keyword evidence="4 7" id="KW-0808">Transferase</keyword>
<sequence length="436" mass="48124">MAEDQLLMPKMGESITEGTILNWLVAEGVSFEEGDILVEVATDKVDNEVPAPSSGVMKKHLFEPNSVVAVGTAIATYEATEEVAVEKKAQHEVTNKKSASTSQKASKKIAPMAKPMVVQNTAFTVPNGNLFISPLIKSIAQQQHISYEELARIPGTGKDGRLRKSDLMQYIEEGRPYKFAQPSVQPDPTAYRIPQLNLDKGTGKIVEMDRMRQMIADHMVYSKHTSPHVTAYVEADLTELVAWRNANKKNFLEKHQQKLTFTPLFVEAVAKAVKDFPMINVSVDGKNIIVKEHINVGMATALPSGNLIVPVVKDADQKTLVEIASEVNRLSALARENKLSGDDIKGSTFTISNVGTFGSVMGTPIINQPEAAILATGIIKKRAEVMERPEGDTIEIRQMMYLSLSFDHRIVDGYLGGSFLRRIADYLEQFDVNRKI</sequence>
<keyword evidence="11" id="KW-1185">Reference proteome</keyword>
<dbReference type="EMBL" id="JBHSFV010000004">
    <property type="protein sequence ID" value="MFC4633898.1"/>
    <property type="molecule type" value="Genomic_DNA"/>
</dbReference>
<name>A0ABV9HVQ2_9FLAO</name>
<dbReference type="Gene3D" id="3.30.559.10">
    <property type="entry name" value="Chloramphenicol acetyltransferase-like domain"/>
    <property type="match status" value="1"/>
</dbReference>
<proteinExistence type="inferred from homology"/>
<dbReference type="SUPFAM" id="SSF51230">
    <property type="entry name" value="Single hybrid motif"/>
    <property type="match status" value="1"/>
</dbReference>
<dbReference type="Pfam" id="PF00364">
    <property type="entry name" value="Biotin_lipoyl"/>
    <property type="match status" value="1"/>
</dbReference>
<evidence type="ECO:0000313" key="11">
    <source>
        <dbReference type="Proteomes" id="UP001596043"/>
    </source>
</evidence>
<evidence type="ECO:0000256" key="7">
    <source>
        <dbReference type="RuleBase" id="RU003423"/>
    </source>
</evidence>
<protein>
    <recommendedName>
        <fullName evidence="7">Dihydrolipoamide acetyltransferase component of pyruvate dehydrogenase complex</fullName>
        <ecNumber evidence="7">2.3.1.-</ecNumber>
    </recommendedName>
</protein>
<dbReference type="Gene3D" id="4.10.320.10">
    <property type="entry name" value="E3-binding domain"/>
    <property type="match status" value="1"/>
</dbReference>
<dbReference type="InterPro" id="IPR000089">
    <property type="entry name" value="Biotin_lipoyl"/>
</dbReference>
<dbReference type="InterPro" id="IPR023213">
    <property type="entry name" value="CAT-like_dom_sf"/>
</dbReference>
<dbReference type="Proteomes" id="UP001596043">
    <property type="component" value="Unassembled WGS sequence"/>
</dbReference>
<dbReference type="InterPro" id="IPR001078">
    <property type="entry name" value="2-oxoacid_DH_actylTfrase"/>
</dbReference>
<gene>
    <name evidence="10" type="ORF">ACFO3O_08265</name>
</gene>
<evidence type="ECO:0000256" key="5">
    <source>
        <dbReference type="ARBA" id="ARBA00022823"/>
    </source>
</evidence>
<dbReference type="RefSeq" id="WP_379978126.1">
    <property type="nucleotide sequence ID" value="NZ_JBHSFV010000004.1"/>
</dbReference>
<evidence type="ECO:0000313" key="10">
    <source>
        <dbReference type="EMBL" id="MFC4633898.1"/>
    </source>
</evidence>
<dbReference type="InterPro" id="IPR003016">
    <property type="entry name" value="2-oxoA_DH_lipoyl-BS"/>
</dbReference>
<comment type="caution">
    <text evidence="10">The sequence shown here is derived from an EMBL/GenBank/DDBJ whole genome shotgun (WGS) entry which is preliminary data.</text>
</comment>
<comment type="similarity">
    <text evidence="2 7">Belongs to the 2-oxoacid dehydrogenase family.</text>
</comment>
<evidence type="ECO:0000256" key="1">
    <source>
        <dbReference type="ARBA" id="ARBA00001938"/>
    </source>
</evidence>
<evidence type="ECO:0000256" key="2">
    <source>
        <dbReference type="ARBA" id="ARBA00007317"/>
    </source>
</evidence>
<keyword evidence="5 7" id="KW-0450">Lipoyl</keyword>
<comment type="subunit">
    <text evidence="3">Forms a 24-polypeptide structural core with octahedral symmetry.</text>
</comment>
<comment type="cofactor">
    <cofactor evidence="1 7">
        <name>(R)-lipoate</name>
        <dbReference type="ChEBI" id="CHEBI:83088"/>
    </cofactor>
</comment>
<dbReference type="PROSITE" id="PS50968">
    <property type="entry name" value="BIOTINYL_LIPOYL"/>
    <property type="match status" value="1"/>
</dbReference>
<dbReference type="PANTHER" id="PTHR43178">
    <property type="entry name" value="DIHYDROLIPOAMIDE ACETYLTRANSFERASE COMPONENT OF PYRUVATE DEHYDROGENASE COMPLEX"/>
    <property type="match status" value="1"/>
</dbReference>
<evidence type="ECO:0000259" key="9">
    <source>
        <dbReference type="PROSITE" id="PS51826"/>
    </source>
</evidence>
<organism evidence="10 11">
    <name type="scientific">Dokdonia ponticola</name>
    <dbReference type="NCBI Taxonomy" id="2041041"/>
    <lineage>
        <taxon>Bacteria</taxon>
        <taxon>Pseudomonadati</taxon>
        <taxon>Bacteroidota</taxon>
        <taxon>Flavobacteriia</taxon>
        <taxon>Flavobacteriales</taxon>
        <taxon>Flavobacteriaceae</taxon>
        <taxon>Dokdonia</taxon>
    </lineage>
</organism>
<dbReference type="CDD" id="cd06849">
    <property type="entry name" value="lipoyl_domain"/>
    <property type="match status" value="1"/>
</dbReference>